<organism evidence="3 4">
    <name type="scientific">Sterolibacterium denitrificans</name>
    <dbReference type="NCBI Taxonomy" id="157592"/>
    <lineage>
        <taxon>Bacteria</taxon>
        <taxon>Pseudomonadati</taxon>
        <taxon>Pseudomonadota</taxon>
        <taxon>Betaproteobacteria</taxon>
        <taxon>Nitrosomonadales</taxon>
        <taxon>Sterolibacteriaceae</taxon>
        <taxon>Sterolibacterium</taxon>
    </lineage>
</organism>
<gene>
    <name evidence="3" type="ORF">SDENCHOL_20342</name>
</gene>
<accession>A0A7Z7MVF6</accession>
<feature type="domain" description="Zona occludens toxin N-terminal" evidence="2">
    <location>
        <begin position="1"/>
        <end position="184"/>
    </location>
</feature>
<keyword evidence="1" id="KW-0812">Transmembrane</keyword>
<dbReference type="AlphaFoldDB" id="A0A7Z7MVF6"/>
<sequence>MLTLITGTPGAGKTAYAVYELSELIKCAPRPVIVMGIPDLKISHEVAPQVEHWTRAVPSPEDESVIEHEFTFPEGSLVVIDEAQKVFRPRATSSKVPPHVAAFEKHRHLGLDFWLITQHPNLLDPNVRRLVGKHVHLRGHWAGRELLEWPEVADPESRSDRRVAIKERYTLPKKAFGLYKSASLHIKQKRRIPKVLYVFLILLLVIGFLGFKAFDRVASAIKGEDANAFHPPAETAAALPSSSRSASGQISEISYQDFLPRFKGRPESAPIYDPVRKVINVPHVAGCAAMQDRCTCYTDQATDSGLTDAECRAWLTRPPFQPYRAIYPVDQRSPKADQGSV</sequence>
<dbReference type="SUPFAM" id="SSF52540">
    <property type="entry name" value="P-loop containing nucleoside triphosphate hydrolases"/>
    <property type="match status" value="1"/>
</dbReference>
<name>A0A7Z7MVF6_9PROT</name>
<evidence type="ECO:0000259" key="2">
    <source>
        <dbReference type="Pfam" id="PF05707"/>
    </source>
</evidence>
<feature type="transmembrane region" description="Helical" evidence="1">
    <location>
        <begin position="195"/>
        <end position="214"/>
    </location>
</feature>
<dbReference type="Gene3D" id="3.40.50.300">
    <property type="entry name" value="P-loop containing nucleotide triphosphate hydrolases"/>
    <property type="match status" value="1"/>
</dbReference>
<dbReference type="Pfam" id="PF05707">
    <property type="entry name" value="Zot"/>
    <property type="match status" value="1"/>
</dbReference>
<dbReference type="Proteomes" id="UP000242886">
    <property type="component" value="Chromosome SDENCHOL"/>
</dbReference>
<proteinExistence type="predicted"/>
<dbReference type="RefSeq" id="WP_172955042.1">
    <property type="nucleotide sequence ID" value="NZ_LT837803.1"/>
</dbReference>
<dbReference type="InterPro" id="IPR008900">
    <property type="entry name" value="Zot_N"/>
</dbReference>
<dbReference type="InterPro" id="IPR027417">
    <property type="entry name" value="P-loop_NTPase"/>
</dbReference>
<dbReference type="EMBL" id="LT837803">
    <property type="protein sequence ID" value="SMB27269.1"/>
    <property type="molecule type" value="Genomic_DNA"/>
</dbReference>
<evidence type="ECO:0000256" key="1">
    <source>
        <dbReference type="SAM" id="Phobius"/>
    </source>
</evidence>
<keyword evidence="1" id="KW-1133">Transmembrane helix</keyword>
<keyword evidence="1" id="KW-0472">Membrane</keyword>
<reference evidence="3" key="1">
    <citation type="submission" date="2017-03" db="EMBL/GenBank/DDBJ databases">
        <authorList>
            <consortium name="AG Boll"/>
        </authorList>
    </citation>
    <scope>NUCLEOTIDE SEQUENCE [LARGE SCALE GENOMIC DNA]</scope>
    <source>
        <strain evidence="3">Chol</strain>
    </source>
</reference>
<evidence type="ECO:0000313" key="3">
    <source>
        <dbReference type="EMBL" id="SMB27269.1"/>
    </source>
</evidence>
<evidence type="ECO:0000313" key="4">
    <source>
        <dbReference type="Proteomes" id="UP000242886"/>
    </source>
</evidence>
<protein>
    <submittedName>
        <fullName evidence="3">Zonula occludens toxin family protein</fullName>
    </submittedName>
</protein>
<keyword evidence="4" id="KW-1185">Reference proteome</keyword>